<dbReference type="InterPro" id="IPR050679">
    <property type="entry name" value="Bact_HTH_transcr_reg"/>
</dbReference>
<dbReference type="KEGG" id="maer:DAI18_15280"/>
<evidence type="ECO:0000256" key="2">
    <source>
        <dbReference type="ARBA" id="ARBA00023125"/>
    </source>
</evidence>
<evidence type="ECO:0000256" key="1">
    <source>
        <dbReference type="ARBA" id="ARBA00023015"/>
    </source>
</evidence>
<dbReference type="OrthoDB" id="6626198at2"/>
<dbReference type="InterPro" id="IPR036390">
    <property type="entry name" value="WH_DNA-bd_sf"/>
</dbReference>
<evidence type="ECO:0000313" key="6">
    <source>
        <dbReference type="Proteomes" id="UP000244173"/>
    </source>
</evidence>
<gene>
    <name evidence="5" type="primary">phnF</name>
    <name evidence="5" type="ORF">DAI18_15280</name>
</gene>
<reference evidence="5 6" key="1">
    <citation type="submission" date="2018-04" db="EMBL/GenBank/DDBJ databases">
        <title>Denitrifier Microvirgula.</title>
        <authorList>
            <person name="Anderson E."/>
            <person name="Jang J."/>
            <person name="Ishii S."/>
        </authorList>
    </citation>
    <scope>NUCLEOTIDE SEQUENCE [LARGE SCALE GENOMIC DNA]</scope>
    <source>
        <strain evidence="5 6">BE2.4</strain>
    </source>
</reference>
<sequence>MSGTPVLAKRASTAQYAVVSLLTGDPMTDAPVTRRTGTPVWRQIEATLAAEILAGRLTGRLANETGLAERFGVNRHTVRQATRALAERGLVEVLHGRGTFVREDMIDYEVGRRTRFAHSVAKARRVGRSRITGYCDMAPDASVVEMLSLADGTRVVRVDSLDVVDDKVIGVCVQYFPLPRFHGIAEIYCETGKTHLALARFGVDEFHRRVSRVTARLPDKDVARQLNQSVSMPILCVETVYEDASGCPIEYGISHFGSTTVQVVIEP</sequence>
<proteinExistence type="predicted"/>
<dbReference type="InterPro" id="IPR011663">
    <property type="entry name" value="UTRA"/>
</dbReference>
<dbReference type="GO" id="GO:0003677">
    <property type="term" value="F:DNA binding"/>
    <property type="evidence" value="ECO:0007669"/>
    <property type="project" value="UniProtKB-KW"/>
</dbReference>
<dbReference type="Gene3D" id="1.10.10.10">
    <property type="entry name" value="Winged helix-like DNA-binding domain superfamily/Winged helix DNA-binding domain"/>
    <property type="match status" value="1"/>
</dbReference>
<dbReference type="SUPFAM" id="SSF46785">
    <property type="entry name" value="Winged helix' DNA-binding domain"/>
    <property type="match status" value="1"/>
</dbReference>
<dbReference type="InterPro" id="IPR012702">
    <property type="entry name" value="CP_lyase_PhnF"/>
</dbReference>
<dbReference type="GO" id="GO:0045892">
    <property type="term" value="P:negative regulation of DNA-templated transcription"/>
    <property type="evidence" value="ECO:0007669"/>
    <property type="project" value="TreeGrafter"/>
</dbReference>
<name>A0A2S0PCY0_9NEIS</name>
<dbReference type="STRING" id="1122240.GCA_000620105_02080"/>
<keyword evidence="2" id="KW-0238">DNA-binding</keyword>
<evidence type="ECO:0000256" key="3">
    <source>
        <dbReference type="ARBA" id="ARBA00023163"/>
    </source>
</evidence>
<dbReference type="PRINTS" id="PR00035">
    <property type="entry name" value="HTHGNTR"/>
</dbReference>
<dbReference type="CDD" id="cd07377">
    <property type="entry name" value="WHTH_GntR"/>
    <property type="match status" value="1"/>
</dbReference>
<evidence type="ECO:0000313" key="5">
    <source>
        <dbReference type="EMBL" id="AVY95248.1"/>
    </source>
</evidence>
<accession>A0A2S0PCY0</accession>
<dbReference type="PROSITE" id="PS50949">
    <property type="entry name" value="HTH_GNTR"/>
    <property type="match status" value="1"/>
</dbReference>
<protein>
    <submittedName>
        <fullName evidence="5">Phosphonate metabolism transcriptional regulator PhnF</fullName>
    </submittedName>
</protein>
<dbReference type="InterPro" id="IPR036388">
    <property type="entry name" value="WH-like_DNA-bd_sf"/>
</dbReference>
<keyword evidence="3" id="KW-0804">Transcription</keyword>
<organism evidence="5 6">
    <name type="scientific">Microvirgula aerodenitrificans</name>
    <dbReference type="NCBI Taxonomy" id="57480"/>
    <lineage>
        <taxon>Bacteria</taxon>
        <taxon>Pseudomonadati</taxon>
        <taxon>Pseudomonadota</taxon>
        <taxon>Betaproteobacteria</taxon>
        <taxon>Neisseriales</taxon>
        <taxon>Aquaspirillaceae</taxon>
        <taxon>Microvirgula</taxon>
    </lineage>
</organism>
<dbReference type="AlphaFoldDB" id="A0A2S0PCY0"/>
<dbReference type="SMART" id="SM00345">
    <property type="entry name" value="HTH_GNTR"/>
    <property type="match status" value="1"/>
</dbReference>
<dbReference type="PANTHER" id="PTHR44846">
    <property type="entry name" value="MANNOSYL-D-GLYCERATE TRANSPORT/METABOLISM SYSTEM REPRESSOR MNGR-RELATED"/>
    <property type="match status" value="1"/>
</dbReference>
<dbReference type="Pfam" id="PF00392">
    <property type="entry name" value="GntR"/>
    <property type="match status" value="1"/>
</dbReference>
<dbReference type="InterPro" id="IPR000524">
    <property type="entry name" value="Tscrpt_reg_HTH_GntR"/>
</dbReference>
<keyword evidence="6" id="KW-1185">Reference proteome</keyword>
<dbReference type="PANTHER" id="PTHR44846:SF1">
    <property type="entry name" value="MANNOSYL-D-GLYCERATE TRANSPORT_METABOLISM SYSTEM REPRESSOR MNGR-RELATED"/>
    <property type="match status" value="1"/>
</dbReference>
<dbReference type="Proteomes" id="UP000244173">
    <property type="component" value="Chromosome"/>
</dbReference>
<dbReference type="SMART" id="SM00866">
    <property type="entry name" value="UTRA"/>
    <property type="match status" value="1"/>
</dbReference>
<dbReference type="InterPro" id="IPR028978">
    <property type="entry name" value="Chorismate_lyase_/UTRA_dom_sf"/>
</dbReference>
<dbReference type="SUPFAM" id="SSF64288">
    <property type="entry name" value="Chorismate lyase-like"/>
    <property type="match status" value="1"/>
</dbReference>
<feature type="domain" description="HTH gntR-type" evidence="4">
    <location>
        <begin position="38"/>
        <end position="104"/>
    </location>
</feature>
<dbReference type="EMBL" id="CP028519">
    <property type="protein sequence ID" value="AVY95248.1"/>
    <property type="molecule type" value="Genomic_DNA"/>
</dbReference>
<dbReference type="NCBIfam" id="TIGR02325">
    <property type="entry name" value="C_P_lyase_phnF"/>
    <property type="match status" value="1"/>
</dbReference>
<evidence type="ECO:0000259" key="4">
    <source>
        <dbReference type="PROSITE" id="PS50949"/>
    </source>
</evidence>
<dbReference type="RefSeq" id="WP_107889843.1">
    <property type="nucleotide sequence ID" value="NZ_CP028519.1"/>
</dbReference>
<dbReference type="GO" id="GO:0003700">
    <property type="term" value="F:DNA-binding transcription factor activity"/>
    <property type="evidence" value="ECO:0007669"/>
    <property type="project" value="InterPro"/>
</dbReference>
<dbReference type="Gene3D" id="3.40.1410.10">
    <property type="entry name" value="Chorismate lyase-like"/>
    <property type="match status" value="1"/>
</dbReference>
<keyword evidence="1" id="KW-0805">Transcription regulation</keyword>
<dbReference type="Pfam" id="PF07702">
    <property type="entry name" value="UTRA"/>
    <property type="match status" value="1"/>
</dbReference>